<dbReference type="PANTHER" id="PTHR30483">
    <property type="entry name" value="LEUCINE-SPECIFIC-BINDING PROTEIN"/>
    <property type="match status" value="1"/>
</dbReference>
<dbReference type="PROSITE" id="PS51318">
    <property type="entry name" value="TAT"/>
    <property type="match status" value="1"/>
</dbReference>
<keyword evidence="5" id="KW-0614">Plasmid</keyword>
<dbReference type="InterPro" id="IPR028081">
    <property type="entry name" value="Leu-bd"/>
</dbReference>
<dbReference type="RefSeq" id="WP_035992120.1">
    <property type="nucleotide sequence ID" value="NZ_CP012748.1"/>
</dbReference>
<dbReference type="Gene3D" id="3.40.50.2300">
    <property type="match status" value="2"/>
</dbReference>
<evidence type="ECO:0000256" key="3">
    <source>
        <dbReference type="SAM" id="MobiDB-lite"/>
    </source>
</evidence>
<proteinExistence type="inferred from homology"/>
<dbReference type="GeneID" id="69974873"/>
<geneLocation type="plasmid" evidence="6"/>
<dbReference type="KEGG" id="bcai:K788_0006070"/>
<dbReference type="Proteomes" id="UP000019146">
    <property type="component" value="Plasmid unnamed"/>
</dbReference>
<organism evidence="5 6">
    <name type="scientific">Paraburkholderia caribensis MBA4</name>
    <dbReference type="NCBI Taxonomy" id="1323664"/>
    <lineage>
        <taxon>Bacteria</taxon>
        <taxon>Pseudomonadati</taxon>
        <taxon>Pseudomonadota</taxon>
        <taxon>Betaproteobacteria</taxon>
        <taxon>Burkholderiales</taxon>
        <taxon>Burkholderiaceae</taxon>
        <taxon>Paraburkholderia</taxon>
    </lineage>
</organism>
<feature type="region of interest" description="Disordered" evidence="3">
    <location>
        <begin position="1"/>
        <end position="21"/>
    </location>
</feature>
<gene>
    <name evidence="5" type="ORF">K788_0006070</name>
</gene>
<name>A0A0P0RRC7_9BURK</name>
<protein>
    <submittedName>
        <fullName evidence="5">ABC transporter substrate-binding protein</fullName>
    </submittedName>
</protein>
<dbReference type="InterPro" id="IPR028082">
    <property type="entry name" value="Peripla_BP_I"/>
</dbReference>
<evidence type="ECO:0000313" key="5">
    <source>
        <dbReference type="EMBL" id="ALL71522.1"/>
    </source>
</evidence>
<feature type="compositionally biased region" description="Polar residues" evidence="3">
    <location>
        <begin position="7"/>
        <end position="17"/>
    </location>
</feature>
<keyword evidence="2" id="KW-0732">Signal</keyword>
<evidence type="ECO:0000313" key="6">
    <source>
        <dbReference type="Proteomes" id="UP000019146"/>
    </source>
</evidence>
<feature type="domain" description="Leucine-binding protein" evidence="4">
    <location>
        <begin position="55"/>
        <end position="391"/>
    </location>
</feature>
<reference evidence="5 6" key="1">
    <citation type="journal article" date="2014" name="Genome Announc.">
        <title>Draft Genome Sequence of the Haloacid-Degrading Burkholderia caribensis Strain MBA4.</title>
        <authorList>
            <person name="Pan Y."/>
            <person name="Kong K.F."/>
            <person name="Tsang J.S."/>
        </authorList>
    </citation>
    <scope>NUCLEOTIDE SEQUENCE [LARGE SCALE GENOMIC DNA]</scope>
    <source>
        <strain evidence="5 6">MBA4</strain>
        <plasmid evidence="6">Plasmid</plasmid>
    </source>
</reference>
<dbReference type="Pfam" id="PF13458">
    <property type="entry name" value="Peripla_BP_6"/>
    <property type="match status" value="1"/>
</dbReference>
<evidence type="ECO:0000256" key="2">
    <source>
        <dbReference type="ARBA" id="ARBA00022729"/>
    </source>
</evidence>
<comment type="similarity">
    <text evidence="1">Belongs to the leucine-binding protein family.</text>
</comment>
<dbReference type="SUPFAM" id="SSF53822">
    <property type="entry name" value="Periplasmic binding protein-like I"/>
    <property type="match status" value="1"/>
</dbReference>
<accession>A0A0P0RRC7</accession>
<dbReference type="AlphaFoldDB" id="A0A0P0RRC7"/>
<evidence type="ECO:0000259" key="4">
    <source>
        <dbReference type="Pfam" id="PF13458"/>
    </source>
</evidence>
<evidence type="ECO:0000256" key="1">
    <source>
        <dbReference type="ARBA" id="ARBA00010062"/>
    </source>
</evidence>
<dbReference type="InterPro" id="IPR051010">
    <property type="entry name" value="BCAA_transport"/>
</dbReference>
<dbReference type="PANTHER" id="PTHR30483:SF6">
    <property type="entry name" value="PERIPLASMIC BINDING PROTEIN OF ABC TRANSPORTER FOR NATURAL AMINO ACIDS"/>
    <property type="match status" value="1"/>
</dbReference>
<dbReference type="EMBL" id="CP012748">
    <property type="protein sequence ID" value="ALL71522.1"/>
    <property type="molecule type" value="Genomic_DNA"/>
</dbReference>
<dbReference type="InterPro" id="IPR006311">
    <property type="entry name" value="TAT_signal"/>
</dbReference>
<sequence>MKDEHTQPMNHEAQSAPDSAGMTRRAWLAAAGKTLASGAAVLAAPAVVRAQGEQPLKLGLLMAKQGVWTEQGEVIANGVKMALDDANNQARGRRVDLVWYDEPNPQSAQQNMQKLIEQDKVIAVIGGTNSGTSLAMSSVANRTKTPYIAPNAAARELTGSSCNPYTFRVLSPTPVTCRALAPSLLAIGKKWHFLVANYAYGQDIQRSMSELLKQSGGTIAGADVTPLNTTDFSSFILKIRQSKPDVVLLGLPGGDLSTFLKQYAEMGMKDKIPVACPIIGDSDLWSINVDAATGYYGKPWHYSSPGHSPEELAFIRKYTAKYGKPPADKAWIGWFTTRALLAGVNQAKSTSGPDIVQSLETVQFGDSSGPAYFRPWDHQMLRRWTVFKVKDHITDKWDWLNQVSAVPQNPAELDSLYGTKQEIGCTMAAR</sequence>